<feature type="non-terminal residue" evidence="6">
    <location>
        <position position="1"/>
    </location>
</feature>
<protein>
    <recommendedName>
        <fullName evidence="8">Recombinase</fullName>
    </recommendedName>
</protein>
<keyword evidence="3" id="KW-0175">Coiled coil</keyword>
<dbReference type="InterPro" id="IPR038109">
    <property type="entry name" value="DNA_bind_recomb_sf"/>
</dbReference>
<evidence type="ECO:0000259" key="4">
    <source>
        <dbReference type="Pfam" id="PF07508"/>
    </source>
</evidence>
<dbReference type="EMBL" id="LCIT01000019">
    <property type="protein sequence ID" value="KKT61996.1"/>
    <property type="molecule type" value="Genomic_DNA"/>
</dbReference>
<feature type="domain" description="Recombinase zinc beta ribbon" evidence="5">
    <location>
        <begin position="75"/>
        <end position="132"/>
    </location>
</feature>
<name>A0A0G1IRI0_9BACT</name>
<dbReference type="Pfam" id="PF07508">
    <property type="entry name" value="Recombinase"/>
    <property type="match status" value="1"/>
</dbReference>
<dbReference type="Gene3D" id="3.90.1750.20">
    <property type="entry name" value="Putative Large Serine Recombinase, Chain B, Domain 2"/>
    <property type="match status" value="1"/>
</dbReference>
<dbReference type="PANTHER" id="PTHR30461">
    <property type="entry name" value="DNA-INVERTASE FROM LAMBDOID PROPHAGE"/>
    <property type="match status" value="1"/>
</dbReference>
<evidence type="ECO:0000259" key="5">
    <source>
        <dbReference type="Pfam" id="PF13408"/>
    </source>
</evidence>
<evidence type="ECO:0008006" key="8">
    <source>
        <dbReference type="Google" id="ProtNLM"/>
    </source>
</evidence>
<dbReference type="Proteomes" id="UP000033945">
    <property type="component" value="Unassembled WGS sequence"/>
</dbReference>
<dbReference type="PANTHER" id="PTHR30461:SF2">
    <property type="entry name" value="SERINE RECOMBINASE PINE-RELATED"/>
    <property type="match status" value="1"/>
</dbReference>
<evidence type="ECO:0000256" key="2">
    <source>
        <dbReference type="ARBA" id="ARBA00023172"/>
    </source>
</evidence>
<keyword evidence="1" id="KW-0238">DNA-binding</keyword>
<dbReference type="InterPro" id="IPR050639">
    <property type="entry name" value="SSR_resolvase"/>
</dbReference>
<dbReference type="AlphaFoldDB" id="A0A0G1IRI0"/>
<evidence type="ECO:0000313" key="6">
    <source>
        <dbReference type="EMBL" id="KKT61996.1"/>
    </source>
</evidence>
<proteinExistence type="predicted"/>
<feature type="coiled-coil region" evidence="3">
    <location>
        <begin position="168"/>
        <end position="223"/>
    </location>
</feature>
<evidence type="ECO:0000256" key="3">
    <source>
        <dbReference type="SAM" id="Coils"/>
    </source>
</evidence>
<keyword evidence="2" id="KW-0233">DNA recombination</keyword>
<dbReference type="Pfam" id="PF13408">
    <property type="entry name" value="Zn_ribbon_recom"/>
    <property type="match status" value="1"/>
</dbReference>
<dbReference type="InterPro" id="IPR011109">
    <property type="entry name" value="DNA_bind_recombinase_dom"/>
</dbReference>
<evidence type="ECO:0000313" key="7">
    <source>
        <dbReference type="Proteomes" id="UP000033945"/>
    </source>
</evidence>
<sequence>EQGIKTKNGRRLHKDKISYLLANPFYIGLFRYAGELHEGNHEPIVAKQLFDKVQAVLKERSHPHQSPTNNPQALCGAIRCGSCGMMITAEHKIKRQKNGNVHEYTYYHCSRKSKTIRCSEPPIREDALNRQLSSLLKKYALPDEWAAELLKMSERDEKEAAYSTAALVQEARDEIQSISQKLQRLLTAYLDQDIERESYLSEKANLLSRKKSLEEKIGNLEQGAVAWIEPLREWIKDAQMLNGIDETTPLPLKKSFAQKVFGLNLTLHAREARGVAEKQWASIAEAHCLVGKKSFSWILVRREGFEPS</sequence>
<dbReference type="GO" id="GO:0000150">
    <property type="term" value="F:DNA strand exchange activity"/>
    <property type="evidence" value="ECO:0007669"/>
    <property type="project" value="InterPro"/>
</dbReference>
<comment type="caution">
    <text evidence="6">The sequence shown here is derived from an EMBL/GenBank/DDBJ whole genome shotgun (WGS) entry which is preliminary data.</text>
</comment>
<evidence type="ECO:0000256" key="1">
    <source>
        <dbReference type="ARBA" id="ARBA00023125"/>
    </source>
</evidence>
<organism evidence="6 7">
    <name type="scientific">Candidatus Giovannonibacteria bacterium GW2011_GWA2_44_26</name>
    <dbReference type="NCBI Taxonomy" id="1618648"/>
    <lineage>
        <taxon>Bacteria</taxon>
        <taxon>Candidatus Giovannoniibacteriota</taxon>
    </lineage>
</organism>
<accession>A0A0G1IRI0</accession>
<dbReference type="InterPro" id="IPR025827">
    <property type="entry name" value="Zn_ribbon_recom_dom"/>
</dbReference>
<gene>
    <name evidence="6" type="ORF">UW55_C0019G0010</name>
</gene>
<dbReference type="GO" id="GO:0003677">
    <property type="term" value="F:DNA binding"/>
    <property type="evidence" value="ECO:0007669"/>
    <property type="project" value="UniProtKB-KW"/>
</dbReference>
<feature type="domain" description="Recombinase" evidence="4">
    <location>
        <begin position="1"/>
        <end position="60"/>
    </location>
</feature>
<reference evidence="6 7" key="1">
    <citation type="journal article" date="2015" name="Nature">
        <title>rRNA introns, odd ribosomes, and small enigmatic genomes across a large radiation of phyla.</title>
        <authorList>
            <person name="Brown C.T."/>
            <person name="Hug L.A."/>
            <person name="Thomas B.C."/>
            <person name="Sharon I."/>
            <person name="Castelle C.J."/>
            <person name="Singh A."/>
            <person name="Wilkins M.J."/>
            <person name="Williams K.H."/>
            <person name="Banfield J.F."/>
        </authorList>
    </citation>
    <scope>NUCLEOTIDE SEQUENCE [LARGE SCALE GENOMIC DNA]</scope>
</reference>